<evidence type="ECO:0000256" key="3">
    <source>
        <dbReference type="ARBA" id="ARBA00022692"/>
    </source>
</evidence>
<keyword evidence="8" id="KW-1185">Reference proteome</keyword>
<feature type="transmembrane region" description="Helical" evidence="6">
    <location>
        <begin position="171"/>
        <end position="193"/>
    </location>
</feature>
<gene>
    <name evidence="7" type="ORF">ACFPYI_14585</name>
</gene>
<evidence type="ECO:0000313" key="7">
    <source>
        <dbReference type="EMBL" id="MFC5972564.1"/>
    </source>
</evidence>
<proteinExistence type="predicted"/>
<feature type="transmembrane region" description="Helical" evidence="6">
    <location>
        <begin position="139"/>
        <end position="159"/>
    </location>
</feature>
<evidence type="ECO:0000256" key="1">
    <source>
        <dbReference type="ARBA" id="ARBA00004651"/>
    </source>
</evidence>
<evidence type="ECO:0000256" key="5">
    <source>
        <dbReference type="ARBA" id="ARBA00023136"/>
    </source>
</evidence>
<dbReference type="AlphaFoldDB" id="A0ABD5RQK6"/>
<comment type="caution">
    <text evidence="7">The sequence shown here is derived from an EMBL/GenBank/DDBJ whole genome shotgun (WGS) entry which is preliminary data.</text>
</comment>
<dbReference type="PANTHER" id="PTHR30213">
    <property type="entry name" value="INNER MEMBRANE PROTEIN YHJD"/>
    <property type="match status" value="1"/>
</dbReference>
<dbReference type="EMBL" id="JBHSQH010000001">
    <property type="protein sequence ID" value="MFC5972564.1"/>
    <property type="molecule type" value="Genomic_DNA"/>
</dbReference>
<evidence type="ECO:0000313" key="8">
    <source>
        <dbReference type="Proteomes" id="UP001596099"/>
    </source>
</evidence>
<dbReference type="NCBIfam" id="TIGR00765">
    <property type="entry name" value="yihY_not_rbn"/>
    <property type="match status" value="1"/>
</dbReference>
<dbReference type="GO" id="GO:0005886">
    <property type="term" value="C:plasma membrane"/>
    <property type="evidence" value="ECO:0007669"/>
    <property type="project" value="UniProtKB-SubCell"/>
</dbReference>
<keyword evidence="5 6" id="KW-0472">Membrane</keyword>
<protein>
    <submittedName>
        <fullName evidence="7">YihY/virulence factor BrkB family protein</fullName>
    </submittedName>
</protein>
<dbReference type="RefSeq" id="WP_247416050.1">
    <property type="nucleotide sequence ID" value="NZ_JALLGW010000001.1"/>
</dbReference>
<dbReference type="PANTHER" id="PTHR30213:SF0">
    <property type="entry name" value="UPF0761 MEMBRANE PROTEIN YIHY"/>
    <property type="match status" value="1"/>
</dbReference>
<sequence>MGGVSETIDRHEGRLERAEEVLRAIVREARVEKLTFMAGSIAYHAFVSLLPALVLLFAVSSTLGVSVQGGIEELTGTLLSQDVSRQLIDDITSTNQSTSLSIVGLAVLVWGSLRIFRGLDTAFSDIYESEAANTFTDQITDGVLVLGTFAVAIVAAVWVQSRFPITGGGPLVALVGGLVTVVGLTVAFLPMYYVFPDADVSVTEVLPGVVVASVGLTLFALLFKVYITFSGNADSAQSGSLVAAIILLLTWLYFSSLVILLGVAVNAVLSNRSRDVSIDPVVGGVPRGERRKLATRDELVAELEAFATLLDDDPETFVAHIDDQEVSLHPPQAITVDTDPELGFGDGSVAVELRWTPREE</sequence>
<evidence type="ECO:0000256" key="6">
    <source>
        <dbReference type="SAM" id="Phobius"/>
    </source>
</evidence>
<feature type="transmembrane region" description="Helical" evidence="6">
    <location>
        <begin position="100"/>
        <end position="119"/>
    </location>
</feature>
<dbReference type="Proteomes" id="UP001596099">
    <property type="component" value="Unassembled WGS sequence"/>
</dbReference>
<evidence type="ECO:0000256" key="2">
    <source>
        <dbReference type="ARBA" id="ARBA00022475"/>
    </source>
</evidence>
<comment type="subcellular location">
    <subcellularLocation>
        <location evidence="1">Cell membrane</location>
        <topology evidence="1">Multi-pass membrane protein</topology>
    </subcellularLocation>
</comment>
<dbReference type="Pfam" id="PF03631">
    <property type="entry name" value="Virul_fac_BrkB"/>
    <property type="match status" value="1"/>
</dbReference>
<accession>A0ABD5RQK6</accession>
<organism evidence="7 8">
    <name type="scientific">Halomarina salina</name>
    <dbReference type="NCBI Taxonomy" id="1872699"/>
    <lineage>
        <taxon>Archaea</taxon>
        <taxon>Methanobacteriati</taxon>
        <taxon>Methanobacteriota</taxon>
        <taxon>Stenosarchaea group</taxon>
        <taxon>Halobacteria</taxon>
        <taxon>Halobacteriales</taxon>
        <taxon>Natronomonadaceae</taxon>
        <taxon>Halomarina</taxon>
    </lineage>
</organism>
<feature type="transmembrane region" description="Helical" evidence="6">
    <location>
        <begin position="205"/>
        <end position="229"/>
    </location>
</feature>
<feature type="transmembrane region" description="Helical" evidence="6">
    <location>
        <begin position="241"/>
        <end position="269"/>
    </location>
</feature>
<keyword evidence="2" id="KW-1003">Cell membrane</keyword>
<dbReference type="InterPro" id="IPR017039">
    <property type="entry name" value="Virul_fac_BrkB"/>
</dbReference>
<feature type="transmembrane region" description="Helical" evidence="6">
    <location>
        <begin position="41"/>
        <end position="59"/>
    </location>
</feature>
<reference evidence="7 8" key="1">
    <citation type="journal article" date="2019" name="Int. J. Syst. Evol. Microbiol.">
        <title>The Global Catalogue of Microorganisms (GCM) 10K type strain sequencing project: providing services to taxonomists for standard genome sequencing and annotation.</title>
        <authorList>
            <consortium name="The Broad Institute Genomics Platform"/>
            <consortium name="The Broad Institute Genome Sequencing Center for Infectious Disease"/>
            <person name="Wu L."/>
            <person name="Ma J."/>
        </authorList>
    </citation>
    <scope>NUCLEOTIDE SEQUENCE [LARGE SCALE GENOMIC DNA]</scope>
    <source>
        <strain evidence="7 8">CGMCC 1.12543</strain>
    </source>
</reference>
<keyword evidence="4 6" id="KW-1133">Transmembrane helix</keyword>
<evidence type="ECO:0000256" key="4">
    <source>
        <dbReference type="ARBA" id="ARBA00022989"/>
    </source>
</evidence>
<keyword evidence="3 6" id="KW-0812">Transmembrane</keyword>
<name>A0ABD5RQK6_9EURY</name>